<dbReference type="EMBL" id="DXDU01000010">
    <property type="protein sequence ID" value="HIY25713.1"/>
    <property type="molecule type" value="Genomic_DNA"/>
</dbReference>
<feature type="region of interest" description="Disordered" evidence="1">
    <location>
        <begin position="841"/>
        <end position="880"/>
    </location>
</feature>
<dbReference type="Proteomes" id="UP000823915">
    <property type="component" value="Unassembled WGS sequence"/>
</dbReference>
<evidence type="ECO:0000313" key="2">
    <source>
        <dbReference type="EMBL" id="HIY25713.1"/>
    </source>
</evidence>
<evidence type="ECO:0000313" key="3">
    <source>
        <dbReference type="Proteomes" id="UP000823915"/>
    </source>
</evidence>
<comment type="caution">
    <text evidence="2">The sequence shown here is derived from an EMBL/GenBank/DDBJ whole genome shotgun (WGS) entry which is preliminary data.</text>
</comment>
<gene>
    <name evidence="2" type="ORF">H9838_00890</name>
</gene>
<dbReference type="InterPro" id="IPR027417">
    <property type="entry name" value="P-loop_NTPase"/>
</dbReference>
<sequence>MKFILDEMERPKAERIFVDRVEPRQQFWDAFAKVQQGLEEPYVLHYYGVGGIGKTSLHSQLIRELKHRCPEAKFVDLDFDFVERREPYQVMGLLKKKLSQSWGFQFPLFDVACYTFLCRIGEDADKEEIESFVGGSQVLNFLCDAASMVPGASMVSGILKLVDEGVAVARNLFSGKNQQLKALESMDIRQLRDQLPLYFAADLRNNLKKEKHPFVIFLDTYEKLVNEFAGVGDPLQNDLWLRGLGGLIPRLPGVLWVLGGREKLKWSQLDSPGAWDNVLHQYLLGTLAEEDSQEFLRSAGVEDSIVRNKICSLSGGLPVSLDLYVEQYFQQGTVSDTVVPSALHERVVRYMTEEEKTACYLLAVLGQWTQEQALAVARDGGVPLSPALLERICGFSFVLTEDGATFRMMRNVGEVLRQHCPAALGRSLAAKQGETPKAAAQPALDFASAPERYVSLLLGTFQEEEPCLTWVLDQLDSPLAALRQRLDLDTYFSVLQLLKEWAHTQCPSGVLEALVEGYNGIGLFYASRPEDSQSALEKVLARLERCGEVRVLCAVILQYARVTLACLNATDFVEHVEPLWALFQHEEPYASKVAGQLANAWELMDQPQKAQLWRQRADNGEAAPVETAEGVRDHRLSQIRKDLKELVLQEEISQEEKERIFALLEEGSRLVADRYEPASKEAYLWYLLECQAYLNTGEPDRGLAVTGKLLELARRYYGTDSGAFAMVQMVDGFLRFMSCSAQLDFRSWPDCSAIFSRAYSILKRRLGEESEFTRQAYVLWKGTDLGSVSIAEYRQQLRDVFDAMERPGEALFPVGDLLDDLEFLPEEIDESPAVEVMASVFGGETSGGPETQPEPAPAAEPSPAPPQEETFQNEDEGEEGGSITMAEAVRQLVAEYKPADLYTAFTVIPEKKLRNALKTYGGDPKGEMIPYVLCLFDATVLGNAKNGFLLFTSGLLYRESGSRQGEVLLRDLEPFTAEKGFVVLNTKEKPKLATFVSARAEAAVQVLNRILDHLKSLESPEKA</sequence>
<feature type="compositionally biased region" description="Pro residues" evidence="1">
    <location>
        <begin position="852"/>
        <end position="866"/>
    </location>
</feature>
<accession>A0A9D1YED9</accession>
<reference evidence="2" key="2">
    <citation type="submission" date="2021-04" db="EMBL/GenBank/DDBJ databases">
        <authorList>
            <person name="Gilroy R."/>
        </authorList>
    </citation>
    <scope>NUCLEOTIDE SEQUENCE</scope>
    <source>
        <strain evidence="2">1282</strain>
    </source>
</reference>
<reference evidence="2" key="1">
    <citation type="journal article" date="2021" name="PeerJ">
        <title>Extensive microbial diversity within the chicken gut microbiome revealed by metagenomics and culture.</title>
        <authorList>
            <person name="Gilroy R."/>
            <person name="Ravi A."/>
            <person name="Getino M."/>
            <person name="Pursley I."/>
            <person name="Horton D.L."/>
            <person name="Alikhan N.F."/>
            <person name="Baker D."/>
            <person name="Gharbi K."/>
            <person name="Hall N."/>
            <person name="Watson M."/>
            <person name="Adriaenssens E.M."/>
            <person name="Foster-Nyarko E."/>
            <person name="Jarju S."/>
            <person name="Secka A."/>
            <person name="Antonio M."/>
            <person name="Oren A."/>
            <person name="Chaudhuri R.R."/>
            <person name="La Ragione R."/>
            <person name="Hildebrand F."/>
            <person name="Pallen M.J."/>
        </authorList>
    </citation>
    <scope>NUCLEOTIDE SEQUENCE</scope>
    <source>
        <strain evidence="2">1282</strain>
    </source>
</reference>
<proteinExistence type="predicted"/>
<evidence type="ECO:0000256" key="1">
    <source>
        <dbReference type="SAM" id="MobiDB-lite"/>
    </source>
</evidence>
<protein>
    <submittedName>
        <fullName evidence="2">Uncharacterized protein</fullName>
    </submittedName>
</protein>
<organism evidence="2 3">
    <name type="scientific">Candidatus Acutalibacter pullistercoris</name>
    <dbReference type="NCBI Taxonomy" id="2838418"/>
    <lineage>
        <taxon>Bacteria</taxon>
        <taxon>Bacillati</taxon>
        <taxon>Bacillota</taxon>
        <taxon>Clostridia</taxon>
        <taxon>Eubacteriales</taxon>
        <taxon>Acutalibacteraceae</taxon>
        <taxon>Acutalibacter</taxon>
    </lineage>
</organism>
<name>A0A9D1YED9_9FIRM</name>
<dbReference type="AlphaFoldDB" id="A0A9D1YED9"/>
<dbReference type="SUPFAM" id="SSF52540">
    <property type="entry name" value="P-loop containing nucleoside triphosphate hydrolases"/>
    <property type="match status" value="1"/>
</dbReference>
<dbReference type="Gene3D" id="3.40.50.300">
    <property type="entry name" value="P-loop containing nucleotide triphosphate hydrolases"/>
    <property type="match status" value="1"/>
</dbReference>